<name>A0ABQ5K8X3_9EUKA</name>
<proteinExistence type="predicted"/>
<protein>
    <submittedName>
        <fullName evidence="1">Uncharacterized protein</fullName>
    </submittedName>
</protein>
<organism evidence="1 2">
    <name type="scientific">Aduncisulcus paluster</name>
    <dbReference type="NCBI Taxonomy" id="2918883"/>
    <lineage>
        <taxon>Eukaryota</taxon>
        <taxon>Metamonada</taxon>
        <taxon>Carpediemonas-like organisms</taxon>
        <taxon>Aduncisulcus</taxon>
    </lineage>
</organism>
<keyword evidence="2" id="KW-1185">Reference proteome</keyword>
<sequence length="189" mass="22205">MENFRRKEKEATIFLITLKKNVDAYAPADKEKEIVITKAISQCKSRLMTVEKDMSRIVRDLTGTDAVNAGKSLAEITKRRTTYHLQFQEILLLLQKVIRHFIPLHIEYGFAVAMGDEKVIFDFIKRSEGFKTSKEMFSSLKKNAIKRMKKDKSLEKFERESIEEFVDWKKREVFESIYLDMVKDLIPSK</sequence>
<evidence type="ECO:0000313" key="1">
    <source>
        <dbReference type="EMBL" id="GKT28342.1"/>
    </source>
</evidence>
<gene>
    <name evidence="1" type="ORF">ADUPG1_000594</name>
</gene>
<comment type="caution">
    <text evidence="1">The sequence shown here is derived from an EMBL/GenBank/DDBJ whole genome shotgun (WGS) entry which is preliminary data.</text>
</comment>
<reference evidence="1" key="1">
    <citation type="submission" date="2022-03" db="EMBL/GenBank/DDBJ databases">
        <title>Draft genome sequence of Aduncisulcus paluster, a free-living microaerophilic Fornicata.</title>
        <authorList>
            <person name="Yuyama I."/>
            <person name="Kume K."/>
            <person name="Tamura T."/>
            <person name="Inagaki Y."/>
            <person name="Hashimoto T."/>
        </authorList>
    </citation>
    <scope>NUCLEOTIDE SEQUENCE</scope>
    <source>
        <strain evidence="1">NY0171</strain>
    </source>
</reference>
<dbReference type="EMBL" id="BQXS01000248">
    <property type="protein sequence ID" value="GKT28342.1"/>
    <property type="molecule type" value="Genomic_DNA"/>
</dbReference>
<accession>A0ABQ5K8X3</accession>
<dbReference type="Proteomes" id="UP001057375">
    <property type="component" value="Unassembled WGS sequence"/>
</dbReference>
<evidence type="ECO:0000313" key="2">
    <source>
        <dbReference type="Proteomes" id="UP001057375"/>
    </source>
</evidence>